<protein>
    <submittedName>
        <fullName evidence="1">Uncharacterized protein</fullName>
    </submittedName>
</protein>
<dbReference type="EMBL" id="FCNL01000040">
    <property type="protein sequence ID" value="CVI24648.1"/>
    <property type="molecule type" value="Genomic_DNA"/>
</dbReference>
<evidence type="ECO:0000313" key="2">
    <source>
        <dbReference type="Proteomes" id="UP000192074"/>
    </source>
</evidence>
<name>A0A822VCF0_AGRTU</name>
<sequence length="65" mass="7008">MRTGGAALAWFMEHLGSLLAIAFSSNLHSVRMMAQSMSSAMDGPKALPISVSSYSTFGRTCVFEY</sequence>
<proteinExistence type="predicted"/>
<gene>
    <name evidence="1" type="ORF">AGR4A_pAt10229</name>
</gene>
<dbReference type="AlphaFoldDB" id="A0A822VCF0"/>
<organism evidence="1 2">
    <name type="scientific">Agrobacterium tumefaciens str. B6</name>
    <dbReference type="NCBI Taxonomy" id="1183423"/>
    <lineage>
        <taxon>Bacteria</taxon>
        <taxon>Pseudomonadati</taxon>
        <taxon>Pseudomonadota</taxon>
        <taxon>Alphaproteobacteria</taxon>
        <taxon>Hyphomicrobiales</taxon>
        <taxon>Rhizobiaceae</taxon>
        <taxon>Rhizobium/Agrobacterium group</taxon>
        <taxon>Agrobacterium</taxon>
        <taxon>Agrobacterium tumefaciens complex</taxon>
    </lineage>
</organism>
<comment type="caution">
    <text evidence="1">The sequence shown here is derived from an EMBL/GenBank/DDBJ whole genome shotgun (WGS) entry which is preliminary data.</text>
</comment>
<dbReference type="Proteomes" id="UP000192074">
    <property type="component" value="Unassembled WGS sequence"/>
</dbReference>
<accession>A0A822VCF0</accession>
<evidence type="ECO:0000313" key="1">
    <source>
        <dbReference type="EMBL" id="CVI24648.1"/>
    </source>
</evidence>
<reference evidence="1 2" key="1">
    <citation type="submission" date="2016-01" db="EMBL/GenBank/DDBJ databases">
        <authorList>
            <person name="Regsiter A."/>
            <person name="william w."/>
        </authorList>
    </citation>
    <scope>NUCLEOTIDE SEQUENCE [LARGE SCALE GENOMIC DNA]</scope>
    <source>
        <strain evidence="1 2">B6</strain>
    </source>
</reference>